<evidence type="ECO:0000313" key="2">
    <source>
        <dbReference type="Proteomes" id="UP001153331"/>
    </source>
</evidence>
<gene>
    <name evidence="1" type="ORF">OPT61_g245</name>
</gene>
<protein>
    <submittedName>
        <fullName evidence="1">Uncharacterized protein</fullName>
    </submittedName>
</protein>
<comment type="caution">
    <text evidence="1">The sequence shown here is derived from an EMBL/GenBank/DDBJ whole genome shotgun (WGS) entry which is preliminary data.</text>
</comment>
<organism evidence="1 2">
    <name type="scientific">Boeremia exigua</name>
    <dbReference type="NCBI Taxonomy" id="749465"/>
    <lineage>
        <taxon>Eukaryota</taxon>
        <taxon>Fungi</taxon>
        <taxon>Dikarya</taxon>
        <taxon>Ascomycota</taxon>
        <taxon>Pezizomycotina</taxon>
        <taxon>Dothideomycetes</taxon>
        <taxon>Pleosporomycetidae</taxon>
        <taxon>Pleosporales</taxon>
        <taxon>Pleosporineae</taxon>
        <taxon>Didymellaceae</taxon>
        <taxon>Boeremia</taxon>
    </lineage>
</organism>
<keyword evidence="2" id="KW-1185">Reference proteome</keyword>
<dbReference type="EMBL" id="JAPHNI010000008">
    <property type="protein sequence ID" value="KAJ8118847.1"/>
    <property type="molecule type" value="Genomic_DNA"/>
</dbReference>
<accession>A0ACC2IUR6</accession>
<sequence length="256" mass="28614">MPTWLVHGFRWPRAQVRIHTILQNLDDVAPEWVMAPATQACLHQNFQDQWPEIIARLPDLRFIEQYDPEDLTVKDQPYAYVCDLVHEIKLGIDIDESRGDGVPDDQSKAIAELRDKVTPDAKLGWFVVVNGDVERWAPPLEDDDELADEEEGEEEKSETKTISPPARSPRSSVWTGSNSDTANGQEPARPSTSRSMKNWIGGMIRKTRSSKSLRGEAKANPPPPVPPLPALSPKVTLQPAPTKTTVKAPLQHRPAK</sequence>
<evidence type="ECO:0000313" key="1">
    <source>
        <dbReference type="EMBL" id="KAJ8118847.1"/>
    </source>
</evidence>
<dbReference type="Proteomes" id="UP001153331">
    <property type="component" value="Unassembled WGS sequence"/>
</dbReference>
<proteinExistence type="predicted"/>
<name>A0ACC2IUR6_9PLEO</name>
<reference evidence="1" key="1">
    <citation type="submission" date="2022-11" db="EMBL/GenBank/DDBJ databases">
        <title>Genome Sequence of Boeremia exigua.</title>
        <authorList>
            <person name="Buettner E."/>
        </authorList>
    </citation>
    <scope>NUCLEOTIDE SEQUENCE</scope>
    <source>
        <strain evidence="1">CU02</strain>
    </source>
</reference>